<dbReference type="PROSITE" id="PS00138">
    <property type="entry name" value="SUBTILASE_SER"/>
    <property type="match status" value="1"/>
</dbReference>
<evidence type="ECO:0000256" key="6">
    <source>
        <dbReference type="RuleBase" id="RU003355"/>
    </source>
</evidence>
<evidence type="ECO:0000256" key="5">
    <source>
        <dbReference type="PROSITE-ProRule" id="PRU01240"/>
    </source>
</evidence>
<dbReference type="PANTHER" id="PTHR43806:SF11">
    <property type="entry name" value="CEREVISIN-RELATED"/>
    <property type="match status" value="1"/>
</dbReference>
<dbReference type="InterPro" id="IPR023827">
    <property type="entry name" value="Peptidase_S8_Asp-AS"/>
</dbReference>
<evidence type="ECO:0000256" key="1">
    <source>
        <dbReference type="ARBA" id="ARBA00011073"/>
    </source>
</evidence>
<evidence type="ECO:0000256" key="3">
    <source>
        <dbReference type="ARBA" id="ARBA00022801"/>
    </source>
</evidence>
<dbReference type="PROSITE" id="PS00136">
    <property type="entry name" value="SUBTILASE_ASP"/>
    <property type="match status" value="1"/>
</dbReference>
<organism evidence="8 9">
    <name type="scientific">Sphaerotilus microaerophilus</name>
    <dbReference type="NCBI Taxonomy" id="2914710"/>
    <lineage>
        <taxon>Bacteria</taxon>
        <taxon>Pseudomonadati</taxon>
        <taxon>Pseudomonadota</taxon>
        <taxon>Betaproteobacteria</taxon>
        <taxon>Burkholderiales</taxon>
        <taxon>Sphaerotilaceae</taxon>
        <taxon>Sphaerotilus</taxon>
    </lineage>
</organism>
<sequence length="464" mass="48260">MKREGFLTLTLRSGVAAAAVPAHLDCLSGAGRPSPRLDGGRIDALLARAADGARFRRIFHARRSLGRPGEQHVGFDDTEEALGLSRSYQVELGRSDAAAYVREALRDLGPVEHCEEQQLAYAPLDAHALAGADAGHPPRRRVTQAQARAAQQRIRAPEALALEPGDPTVTVAIVDTGVVVGHPELQRRCMAGYDTVDLGLGRLNDNMRLVGDSRGWDYNPYDEVGHGCLVAGIVGARGFRLPPGLAGLAMLLPIRVLAAARREAGGARLVGVGALPDIDAGIKVAVDLGATVINMSLGSPRDEADPHAALPHQAVARYALARGCVLVAAAGNSGRREQFYPAALPEVIGVGSVDALGQRSRFSTWGPQIALCAPGEGIVGVGRHGYQASSGTSFAAPFVAGAAALMIARARRLGRAIDAAGVRRLLCSSAQRLPGPAEEVGAGLLDCRAALQALDAAPSSPARS</sequence>
<dbReference type="Gene3D" id="3.40.50.200">
    <property type="entry name" value="Peptidase S8/S53 domain"/>
    <property type="match status" value="1"/>
</dbReference>
<dbReference type="RefSeq" id="WP_251969380.1">
    <property type="nucleotide sequence ID" value="NZ_AP025730.1"/>
</dbReference>
<keyword evidence="2 5" id="KW-0645">Protease</keyword>
<feature type="domain" description="Peptidase S8/S53" evidence="7">
    <location>
        <begin position="168"/>
        <end position="443"/>
    </location>
</feature>
<dbReference type="InterPro" id="IPR023828">
    <property type="entry name" value="Peptidase_S8_Ser-AS"/>
</dbReference>
<keyword evidence="9" id="KW-1185">Reference proteome</keyword>
<dbReference type="InterPro" id="IPR015500">
    <property type="entry name" value="Peptidase_S8_subtilisin-rel"/>
</dbReference>
<dbReference type="PANTHER" id="PTHR43806">
    <property type="entry name" value="PEPTIDASE S8"/>
    <property type="match status" value="1"/>
</dbReference>
<dbReference type="Proteomes" id="UP001057498">
    <property type="component" value="Chromosome"/>
</dbReference>
<evidence type="ECO:0000313" key="9">
    <source>
        <dbReference type="Proteomes" id="UP001057498"/>
    </source>
</evidence>
<feature type="active site" description="Charge relay system" evidence="5">
    <location>
        <position position="393"/>
    </location>
</feature>
<evidence type="ECO:0000256" key="4">
    <source>
        <dbReference type="ARBA" id="ARBA00022825"/>
    </source>
</evidence>
<feature type="active site" description="Charge relay system" evidence="5">
    <location>
        <position position="175"/>
    </location>
</feature>
<dbReference type="PRINTS" id="PR00723">
    <property type="entry name" value="SUBTILISIN"/>
</dbReference>
<protein>
    <recommendedName>
        <fullName evidence="7">Peptidase S8/S53 domain-containing protein</fullName>
    </recommendedName>
</protein>
<feature type="active site" description="Charge relay system" evidence="5">
    <location>
        <position position="226"/>
    </location>
</feature>
<comment type="similarity">
    <text evidence="1 5 6">Belongs to the peptidase S8 family.</text>
</comment>
<dbReference type="InterPro" id="IPR050131">
    <property type="entry name" value="Peptidase_S8_subtilisin-like"/>
</dbReference>
<evidence type="ECO:0000313" key="8">
    <source>
        <dbReference type="EMBL" id="BDI06062.1"/>
    </source>
</evidence>
<keyword evidence="4 5" id="KW-0720">Serine protease</keyword>
<dbReference type="SUPFAM" id="SSF52743">
    <property type="entry name" value="Subtilisin-like"/>
    <property type="match status" value="1"/>
</dbReference>
<dbReference type="InterPro" id="IPR036852">
    <property type="entry name" value="Peptidase_S8/S53_dom_sf"/>
</dbReference>
<dbReference type="InterPro" id="IPR000209">
    <property type="entry name" value="Peptidase_S8/S53_dom"/>
</dbReference>
<evidence type="ECO:0000259" key="7">
    <source>
        <dbReference type="Pfam" id="PF00082"/>
    </source>
</evidence>
<proteinExistence type="inferred from homology"/>
<keyword evidence="3 5" id="KW-0378">Hydrolase</keyword>
<dbReference type="PROSITE" id="PS51892">
    <property type="entry name" value="SUBTILASE"/>
    <property type="match status" value="1"/>
</dbReference>
<dbReference type="Pfam" id="PF00082">
    <property type="entry name" value="Peptidase_S8"/>
    <property type="match status" value="1"/>
</dbReference>
<name>A0ABM7YNN7_9BURK</name>
<accession>A0ABM7YNN7</accession>
<gene>
    <name evidence="8" type="ORF">CATMQ487_30320</name>
</gene>
<dbReference type="EMBL" id="AP025730">
    <property type="protein sequence ID" value="BDI06062.1"/>
    <property type="molecule type" value="Genomic_DNA"/>
</dbReference>
<reference evidence="8" key="1">
    <citation type="submission" date="2022-04" db="EMBL/GenBank/DDBJ databases">
        <title>Whole genome sequence of Sphaerotilus sp. FB-5.</title>
        <authorList>
            <person name="Takeda M."/>
            <person name="Narihara S."/>
            <person name="Akimoto M."/>
            <person name="Akimoto R."/>
            <person name="Nishiyashiki S."/>
            <person name="Murakami T."/>
        </authorList>
    </citation>
    <scope>NUCLEOTIDE SEQUENCE</scope>
    <source>
        <strain evidence="8">FB-5</strain>
    </source>
</reference>
<evidence type="ECO:0000256" key="2">
    <source>
        <dbReference type="ARBA" id="ARBA00022670"/>
    </source>
</evidence>